<evidence type="ECO:0000256" key="3">
    <source>
        <dbReference type="ARBA" id="ARBA00022840"/>
    </source>
</evidence>
<dbReference type="SMART" id="SM00382">
    <property type="entry name" value="AAA"/>
    <property type="match status" value="1"/>
</dbReference>
<dbReference type="Gene3D" id="3.40.50.300">
    <property type="entry name" value="P-loop containing nucleotide triphosphate hydrolases"/>
    <property type="match status" value="1"/>
</dbReference>
<evidence type="ECO:0000256" key="2">
    <source>
        <dbReference type="ARBA" id="ARBA00022741"/>
    </source>
</evidence>
<dbReference type="Pfam" id="PF01695">
    <property type="entry name" value="IstB_IS21"/>
    <property type="match status" value="1"/>
</dbReference>
<accession>A0ABS1X6T5</accession>
<dbReference type="NCBIfam" id="NF038214">
    <property type="entry name" value="IS21_help_AAA"/>
    <property type="match status" value="1"/>
</dbReference>
<keyword evidence="7" id="KW-1185">Reference proteome</keyword>
<dbReference type="PANTHER" id="PTHR30050:SF4">
    <property type="entry name" value="ATP-BINDING PROTEIN RV3427C IN INSERTION SEQUENCE-RELATED"/>
    <property type="match status" value="1"/>
</dbReference>
<protein>
    <submittedName>
        <fullName evidence="6">IS21-like element helper ATPase IstB</fullName>
    </submittedName>
</protein>
<evidence type="ECO:0000256" key="4">
    <source>
        <dbReference type="SAM" id="MobiDB-lite"/>
    </source>
</evidence>
<feature type="region of interest" description="Disordered" evidence="4">
    <location>
        <begin position="235"/>
        <end position="254"/>
    </location>
</feature>
<dbReference type="InterPro" id="IPR002611">
    <property type="entry name" value="IstB_ATP-bd"/>
</dbReference>
<gene>
    <name evidence="6" type="primary">istB</name>
    <name evidence="6" type="ORF">JM946_29760</name>
</gene>
<name>A0ABS1X6T5_9GAMM</name>
<evidence type="ECO:0000256" key="1">
    <source>
        <dbReference type="ARBA" id="ARBA00008059"/>
    </source>
</evidence>
<dbReference type="PIRSF" id="PIRSF003073">
    <property type="entry name" value="DNAC_TnpB_IstB"/>
    <property type="match status" value="1"/>
</dbReference>
<comment type="caution">
    <text evidence="6">The sequence shown here is derived from an EMBL/GenBank/DDBJ whole genome shotgun (WGS) entry which is preliminary data.</text>
</comment>
<dbReference type="SUPFAM" id="SSF52540">
    <property type="entry name" value="P-loop containing nucleoside triphosphate hydrolases"/>
    <property type="match status" value="1"/>
</dbReference>
<feature type="domain" description="AAA+ ATPase" evidence="5">
    <location>
        <begin position="99"/>
        <end position="237"/>
    </location>
</feature>
<dbReference type="CDD" id="cd00009">
    <property type="entry name" value="AAA"/>
    <property type="match status" value="1"/>
</dbReference>
<sequence length="254" mass="28625">MLLEQTHQKLVAMKLFGMAQALKERLDRVDHQSLSKAELIGLLVDDEWLHRENRKLTARLKVARFKERSACLENIDYSASRTLRKDQVLELAQNRWITAHQGILITGPSGSGKSFLAQALAQHACRSGFSAQYLRLPTLLTQFVQARAQGTYDRLLKRLAKLSLLVIDDFGLATLTEQEKQDLLEAVEERYGSGASILTSQLPISDWHEYLGGGRVADAILDRLVHSAHRIELSSRESMRKERSSLKHAGQSAR</sequence>
<dbReference type="InterPro" id="IPR047661">
    <property type="entry name" value="IstB"/>
</dbReference>
<comment type="similarity">
    <text evidence="1">Belongs to the IS21/IS1162 putative ATP-binding protein family.</text>
</comment>
<evidence type="ECO:0000313" key="7">
    <source>
        <dbReference type="Proteomes" id="UP000661077"/>
    </source>
</evidence>
<dbReference type="RefSeq" id="WP_203171103.1">
    <property type="nucleotide sequence ID" value="NZ_JAEVLS010000015.1"/>
</dbReference>
<dbReference type="PANTHER" id="PTHR30050">
    <property type="entry name" value="CHROMOSOMAL REPLICATION INITIATOR PROTEIN DNAA"/>
    <property type="match status" value="1"/>
</dbReference>
<dbReference type="InterPro" id="IPR027417">
    <property type="entry name" value="P-loop_NTPase"/>
</dbReference>
<dbReference type="InterPro" id="IPR028350">
    <property type="entry name" value="DNAC/IstB-like"/>
</dbReference>
<dbReference type="Proteomes" id="UP000661077">
    <property type="component" value="Unassembled WGS sequence"/>
</dbReference>
<dbReference type="EMBL" id="JAEVLS010000015">
    <property type="protein sequence ID" value="MBM0108932.1"/>
    <property type="molecule type" value="Genomic_DNA"/>
</dbReference>
<keyword evidence="3" id="KW-0067">ATP-binding</keyword>
<reference evidence="6 7" key="1">
    <citation type="journal article" date="2021" name="Int. J. Syst. Evol. Microbiol.">
        <title>Steroidobacter gossypii sp. nov., isolated from soil of cotton cropping field.</title>
        <authorList>
            <person name="Huang R."/>
            <person name="Yang S."/>
            <person name="Zhen C."/>
            <person name="Liu W."/>
        </authorList>
    </citation>
    <scope>NUCLEOTIDE SEQUENCE [LARGE SCALE GENOMIC DNA]</scope>
    <source>
        <strain evidence="6 7">S1-65</strain>
    </source>
</reference>
<feature type="compositionally biased region" description="Basic and acidic residues" evidence="4">
    <location>
        <begin position="235"/>
        <end position="245"/>
    </location>
</feature>
<organism evidence="6 7">
    <name type="scientific">Steroidobacter gossypii</name>
    <dbReference type="NCBI Taxonomy" id="2805490"/>
    <lineage>
        <taxon>Bacteria</taxon>
        <taxon>Pseudomonadati</taxon>
        <taxon>Pseudomonadota</taxon>
        <taxon>Gammaproteobacteria</taxon>
        <taxon>Steroidobacterales</taxon>
        <taxon>Steroidobacteraceae</taxon>
        <taxon>Steroidobacter</taxon>
    </lineage>
</organism>
<proteinExistence type="inferred from homology"/>
<evidence type="ECO:0000313" key="6">
    <source>
        <dbReference type="EMBL" id="MBM0108932.1"/>
    </source>
</evidence>
<keyword evidence="2" id="KW-0547">Nucleotide-binding</keyword>
<evidence type="ECO:0000259" key="5">
    <source>
        <dbReference type="SMART" id="SM00382"/>
    </source>
</evidence>
<dbReference type="InterPro" id="IPR003593">
    <property type="entry name" value="AAA+_ATPase"/>
</dbReference>